<dbReference type="Pfam" id="PF01636">
    <property type="entry name" value="APH"/>
    <property type="match status" value="1"/>
</dbReference>
<dbReference type="PANTHER" id="PTHR21310:SF15">
    <property type="entry name" value="AMINOGLYCOSIDE PHOSPHOTRANSFERASE DOMAIN-CONTAINING PROTEIN"/>
    <property type="match status" value="1"/>
</dbReference>
<name>A0A3S9A2B0_9BACL</name>
<evidence type="ECO:0000313" key="3">
    <source>
        <dbReference type="Proteomes" id="UP000272528"/>
    </source>
</evidence>
<dbReference type="EMBL" id="CP034437">
    <property type="protein sequence ID" value="AZN39826.1"/>
    <property type="molecule type" value="Genomic_DNA"/>
</dbReference>
<dbReference type="Proteomes" id="UP000272528">
    <property type="component" value="Chromosome"/>
</dbReference>
<reference evidence="3" key="1">
    <citation type="submission" date="2018-12" db="EMBL/GenBank/DDBJ databases">
        <title>Genome sequence of Peanibacillus sp.</title>
        <authorList>
            <person name="Subramani G."/>
            <person name="Srinivasan S."/>
            <person name="Kim M.K."/>
        </authorList>
    </citation>
    <scope>NUCLEOTIDE SEQUENCE [LARGE SCALE GENOMIC DNA]</scope>
    <source>
        <strain evidence="3">18JY67-1</strain>
    </source>
</reference>
<protein>
    <recommendedName>
        <fullName evidence="1">Aminoglycoside phosphotransferase domain-containing protein</fullName>
    </recommendedName>
</protein>
<dbReference type="InterPro" id="IPR002575">
    <property type="entry name" value="Aminoglycoside_PTrfase"/>
</dbReference>
<dbReference type="RefSeq" id="WP_126014790.1">
    <property type="nucleotide sequence ID" value="NZ_CP034437.1"/>
</dbReference>
<accession>A0A3S9A2B0</accession>
<dbReference type="InterPro" id="IPR051678">
    <property type="entry name" value="AGP_Transferase"/>
</dbReference>
<dbReference type="KEGG" id="palb:EJC50_09330"/>
<evidence type="ECO:0000313" key="2">
    <source>
        <dbReference type="EMBL" id="AZN39826.1"/>
    </source>
</evidence>
<sequence>MENLQFLFENPITKQSELSPGYDDHASDVWLVKTENEEVVVRTTRMIERPNNDFWYGCNKLFGVDPRNVYEMEHINNSLSKYSLIPVPKVIRKGSKDDRQFVVVEKLEGVVCRSFIDQPKSLIDSLGEGIASIHKYKSDYMGTISGSSKILAENFHNELIDTMSELVGKYYKDDFQAQKLLPLMIAMLRNAPTPTHSSFILVDMDPSQFITNSEVVTGLVDTEVYVLGPREFDFIGLEYVMNKDSADIFKKAYQKHLSLPHLELYRIPYRFFYRLLRVQGSVAWDDWLNYPHLF</sequence>
<organism evidence="2 3">
    <name type="scientific">Paenibacillus albus</name>
    <dbReference type="NCBI Taxonomy" id="2495582"/>
    <lineage>
        <taxon>Bacteria</taxon>
        <taxon>Bacillati</taxon>
        <taxon>Bacillota</taxon>
        <taxon>Bacilli</taxon>
        <taxon>Bacillales</taxon>
        <taxon>Paenibacillaceae</taxon>
        <taxon>Paenibacillus</taxon>
    </lineage>
</organism>
<dbReference type="PANTHER" id="PTHR21310">
    <property type="entry name" value="AMINOGLYCOSIDE PHOSPHOTRANSFERASE-RELATED-RELATED"/>
    <property type="match status" value="1"/>
</dbReference>
<evidence type="ECO:0000259" key="1">
    <source>
        <dbReference type="Pfam" id="PF01636"/>
    </source>
</evidence>
<gene>
    <name evidence="2" type="ORF">EJC50_09330</name>
</gene>
<keyword evidence="3" id="KW-1185">Reference proteome</keyword>
<dbReference type="OrthoDB" id="1995894at2"/>
<dbReference type="SUPFAM" id="SSF56112">
    <property type="entry name" value="Protein kinase-like (PK-like)"/>
    <property type="match status" value="1"/>
</dbReference>
<dbReference type="AlphaFoldDB" id="A0A3S9A2B0"/>
<proteinExistence type="predicted"/>
<feature type="domain" description="Aminoglycoside phosphotransferase" evidence="1">
    <location>
        <begin position="26"/>
        <end position="238"/>
    </location>
</feature>
<dbReference type="InterPro" id="IPR011009">
    <property type="entry name" value="Kinase-like_dom_sf"/>
</dbReference>